<dbReference type="CDD" id="cd18799">
    <property type="entry name" value="SF2_C_EcoAI-like"/>
    <property type="match status" value="1"/>
</dbReference>
<dbReference type="GO" id="GO:0009307">
    <property type="term" value="P:DNA restriction-modification system"/>
    <property type="evidence" value="ECO:0007669"/>
    <property type="project" value="UniProtKB-KW"/>
</dbReference>
<dbReference type="PANTHER" id="PTHR47396">
    <property type="entry name" value="TYPE I RESTRICTION ENZYME ECOKI R PROTEIN"/>
    <property type="match status" value="1"/>
</dbReference>
<dbReference type="Pfam" id="PF04851">
    <property type="entry name" value="ResIII"/>
    <property type="match status" value="1"/>
</dbReference>
<dbReference type="InterPro" id="IPR006935">
    <property type="entry name" value="Helicase/UvrB_N"/>
</dbReference>
<dbReference type="InterPro" id="IPR014001">
    <property type="entry name" value="Helicase_ATP-bd"/>
</dbReference>
<dbReference type="Gene3D" id="3.40.50.300">
    <property type="entry name" value="P-loop containing nucleotide triphosphate hydrolases"/>
    <property type="match status" value="2"/>
</dbReference>
<dbReference type="InterPro" id="IPR007409">
    <property type="entry name" value="Restrct_endonuc_type1_HsdR_N"/>
</dbReference>
<dbReference type="RefSeq" id="WP_164450409.1">
    <property type="nucleotide sequence ID" value="NZ_JAAIJQ010000001.1"/>
</dbReference>
<feature type="domain" description="Helicase ATP-binding" evidence="2">
    <location>
        <begin position="373"/>
        <end position="524"/>
    </location>
</feature>
<dbReference type="InterPro" id="IPR050742">
    <property type="entry name" value="Helicase_Restrict-Modif_Enz"/>
</dbReference>
<keyword evidence="1" id="KW-0175">Coiled coil</keyword>
<comment type="caution">
    <text evidence="3">The sequence shown here is derived from an EMBL/GenBank/DDBJ whole genome shotgun (WGS) entry which is preliminary data.</text>
</comment>
<keyword evidence="3" id="KW-0067">ATP-binding</keyword>
<evidence type="ECO:0000259" key="2">
    <source>
        <dbReference type="PROSITE" id="PS51192"/>
    </source>
</evidence>
<dbReference type="InterPro" id="IPR013670">
    <property type="entry name" value="EcoEI_R_C_dom"/>
</dbReference>
<evidence type="ECO:0000256" key="1">
    <source>
        <dbReference type="SAM" id="Coils"/>
    </source>
</evidence>
<evidence type="ECO:0000313" key="3">
    <source>
        <dbReference type="EMBL" id="NEV60367.1"/>
    </source>
</evidence>
<keyword evidence="3" id="KW-0347">Helicase</keyword>
<dbReference type="GO" id="GO:0005524">
    <property type="term" value="F:ATP binding"/>
    <property type="evidence" value="ECO:0007669"/>
    <property type="project" value="UniProtKB-KW"/>
</dbReference>
<sequence>MKSINFEFLRPDWDDLAALGGFAEGYAATDPQSALVKLRLFAEQMVSAIYRRLNLPKTPQANLIELLQGAAFRQATPKVVQDKLHALRIEGNKAAHGDRVGVTIADALIKEAHDLARWFSIAHLGRAASECPSYQSPPPGGAGAGLKAKLKQEKKAALEKLAAQEAQLLALLKDLESAREQAASAEQRVADLQAAASKGQRAADELRFDEAETRRRLIDTQLVDAGWSVGPNGTDTEEVTREVRVEHQPTTSGIGFADDVLWDDNGKPLAVIESKRTSVDAENGRTQARHYADGLEKMHGQRPVIFYTNGFDIWIWDDTNGYPPRKLFGFYSKDSLQYLVYQRHGRQALNTLSPKREIVDRGYQIEAIKRVTERLTSKRRKALIVQATGTGKTRVAIALAELLVRGGWVKRILFLCDRRELRKQAKNAFNDFLNEPLVTVGARTARDRQKRIYLATYPAMMKVFQSFDVGFFDLIIADESHRSIYNVYGDLFRWFDCLQVGLTATPVEFVARNTYRMFDCEDQAPTVYYSFERAVEERNLVSFEVHTYTTGFHRRGIKYDQLTDDQRRQLEEDGVDPEGLSYEVRDLDKNVYNKDTSRHVVRNLMENGIRTADGQEIGKSIIFARNHEHAMVLRKVFDELYPQYGGTYCQVIDNYDPRAEQLIDDFKDPANPLTVAISVDMLDTGIDVPEVVNLVFAKPVYSKVKFWQMIGRGARLCPHLFGPDKPKTGFRIFDHWGNFDYFDFHYQPMEPTQSKSLMQNLLEARIALAEGALQAAEPDAFAVVAQLIAEDINRLPEESIAVREKWRTKRQVGNPETLHAWAPATVATLRAEIAPLMQWANIRDHTEAHALDLLIARMQLELLRKSGRLDDLRIDLLDKVNRLQMHLNPVRDKAQRIQQVRSAGFWESVSFADLEAVRKDLREIIHHRATGSGPPTTTARILDIQEEASQVQTGRRSSSIPSVDMRAYERQVEAALKDLFETDPVLRKIRHGKPVTDTELASLASLVLTQHPDVNLATLREFYGEAVPLDHILRTIVGMEPDAVRERFNDFLFEHPALTAKQTRFLGLLQNHIARYGALAVERLYEDPFTMIDADGIDGAFPNEADADALVNVIQSFGPATQPDDKPSPM</sequence>
<keyword evidence="3" id="KW-0378">Hydrolase</keyword>
<feature type="coiled-coil region" evidence="1">
    <location>
        <begin position="147"/>
        <end position="195"/>
    </location>
</feature>
<dbReference type="InterPro" id="IPR001650">
    <property type="entry name" value="Helicase_C-like"/>
</dbReference>
<dbReference type="CDD" id="cd18032">
    <property type="entry name" value="DEXHc_RE_I_III_res"/>
    <property type="match status" value="1"/>
</dbReference>
<dbReference type="AlphaFoldDB" id="A0A6M0JVL9"/>
<dbReference type="PANTHER" id="PTHR47396:SF1">
    <property type="entry name" value="ATP-DEPENDENT HELICASE IRC3-RELATED"/>
    <property type="match status" value="1"/>
</dbReference>
<keyword evidence="3" id="KW-0547">Nucleotide-binding</keyword>
<dbReference type="SMART" id="SM00487">
    <property type="entry name" value="DEXDc"/>
    <property type="match status" value="1"/>
</dbReference>
<dbReference type="Proteomes" id="UP000483379">
    <property type="component" value="Unassembled WGS sequence"/>
</dbReference>
<dbReference type="SUPFAM" id="SSF52540">
    <property type="entry name" value="P-loop containing nucleoside triphosphate hydrolases"/>
    <property type="match status" value="2"/>
</dbReference>
<protein>
    <submittedName>
        <fullName evidence="3">DEAD/DEAH box helicase family protein</fullName>
    </submittedName>
</protein>
<dbReference type="GO" id="GO:0009035">
    <property type="term" value="F:type I site-specific deoxyribonuclease activity"/>
    <property type="evidence" value="ECO:0007669"/>
    <property type="project" value="UniProtKB-EC"/>
</dbReference>
<keyword evidence="4" id="KW-1185">Reference proteome</keyword>
<dbReference type="GO" id="GO:0003677">
    <property type="term" value="F:DNA binding"/>
    <property type="evidence" value="ECO:0007669"/>
    <property type="project" value="UniProtKB-KW"/>
</dbReference>
<organism evidence="3 4">
    <name type="scientific">Thiorhodococcus minor</name>
    <dbReference type="NCBI Taxonomy" id="57489"/>
    <lineage>
        <taxon>Bacteria</taxon>
        <taxon>Pseudomonadati</taxon>
        <taxon>Pseudomonadota</taxon>
        <taxon>Gammaproteobacteria</taxon>
        <taxon>Chromatiales</taxon>
        <taxon>Chromatiaceae</taxon>
        <taxon>Thiorhodococcus</taxon>
    </lineage>
</organism>
<reference evidence="3 4" key="1">
    <citation type="submission" date="2020-02" db="EMBL/GenBank/DDBJ databases">
        <title>Genome sequences of Thiorhodococcus mannitoliphagus and Thiorhodococcus minor, purple sulfur photosynthetic bacteria in the gammaproteobacterial family, Chromatiaceae.</title>
        <authorList>
            <person name="Aviles F.A."/>
            <person name="Meyer T.E."/>
            <person name="Kyndt J.A."/>
        </authorList>
    </citation>
    <scope>NUCLEOTIDE SEQUENCE [LARGE SCALE GENOMIC DNA]</scope>
    <source>
        <strain evidence="3 4">DSM 11518</strain>
    </source>
</reference>
<accession>A0A6M0JVL9</accession>
<dbReference type="Pfam" id="PF04313">
    <property type="entry name" value="HSDR_N"/>
    <property type="match status" value="1"/>
</dbReference>
<dbReference type="InterPro" id="IPR027417">
    <property type="entry name" value="P-loop_NTPase"/>
</dbReference>
<dbReference type="PROSITE" id="PS51192">
    <property type="entry name" value="HELICASE_ATP_BIND_1"/>
    <property type="match status" value="1"/>
</dbReference>
<dbReference type="GO" id="GO:0004386">
    <property type="term" value="F:helicase activity"/>
    <property type="evidence" value="ECO:0007669"/>
    <property type="project" value="UniProtKB-KW"/>
</dbReference>
<name>A0A6M0JVL9_9GAMM</name>
<dbReference type="EMBL" id="JAAIJQ010000001">
    <property type="protein sequence ID" value="NEV60367.1"/>
    <property type="molecule type" value="Genomic_DNA"/>
</dbReference>
<dbReference type="Gene3D" id="3.90.1570.30">
    <property type="match status" value="1"/>
</dbReference>
<gene>
    <name evidence="3" type="ORF">G3446_00400</name>
</gene>
<proteinExistence type="predicted"/>
<dbReference type="Pfam" id="PF00271">
    <property type="entry name" value="Helicase_C"/>
    <property type="match status" value="1"/>
</dbReference>
<dbReference type="GO" id="GO:0005829">
    <property type="term" value="C:cytosol"/>
    <property type="evidence" value="ECO:0007669"/>
    <property type="project" value="TreeGrafter"/>
</dbReference>
<evidence type="ECO:0000313" key="4">
    <source>
        <dbReference type="Proteomes" id="UP000483379"/>
    </source>
</evidence>
<dbReference type="Pfam" id="PF08463">
    <property type="entry name" value="EcoEI_R_C"/>
    <property type="match status" value="1"/>
</dbReference>